<keyword evidence="5 11" id="KW-0547">Nucleotide-binding</keyword>
<dbReference type="Gene3D" id="3.40.50.300">
    <property type="entry name" value="P-loop containing nucleotide triphosphate hydrolases"/>
    <property type="match status" value="1"/>
</dbReference>
<dbReference type="FunFam" id="1.10.510.10:FF:000870">
    <property type="entry name" value="OSJNBa0016N04.16-like protein"/>
    <property type="match status" value="1"/>
</dbReference>
<dbReference type="InterPro" id="IPR000719">
    <property type="entry name" value="Prot_kinase_dom"/>
</dbReference>
<dbReference type="InterPro" id="IPR008962">
    <property type="entry name" value="PapD-like_sf"/>
</dbReference>
<dbReference type="SMART" id="SM00220">
    <property type="entry name" value="S_TKc"/>
    <property type="match status" value="1"/>
</dbReference>
<dbReference type="GO" id="GO:0002758">
    <property type="term" value="P:innate immune response-activating signaling pathway"/>
    <property type="evidence" value="ECO:0007669"/>
    <property type="project" value="UniProtKB-ARBA"/>
</dbReference>
<dbReference type="PROSITE" id="PS00107">
    <property type="entry name" value="PROTEIN_KINASE_ATP"/>
    <property type="match status" value="1"/>
</dbReference>
<dbReference type="Pfam" id="PF23559">
    <property type="entry name" value="WHD_DRP"/>
    <property type="match status" value="1"/>
</dbReference>
<dbReference type="SUPFAM" id="SSF52540">
    <property type="entry name" value="P-loop containing nucleoside triphosphate hydrolases"/>
    <property type="match status" value="1"/>
</dbReference>
<evidence type="ECO:0000256" key="3">
    <source>
        <dbReference type="ARBA" id="ARBA00022692"/>
    </source>
</evidence>
<reference evidence="15" key="2">
    <citation type="submission" date="2018-03" db="EMBL/GenBank/DDBJ databases">
        <title>The Triticum urartu genome reveals the dynamic nature of wheat genome evolution.</title>
        <authorList>
            <person name="Ling H."/>
            <person name="Ma B."/>
            <person name="Shi X."/>
            <person name="Liu H."/>
            <person name="Dong L."/>
            <person name="Sun H."/>
            <person name="Cao Y."/>
            <person name="Gao Q."/>
            <person name="Zheng S."/>
            <person name="Li Y."/>
            <person name="Yu Y."/>
            <person name="Du H."/>
            <person name="Qi M."/>
            <person name="Li Y."/>
            <person name="Yu H."/>
            <person name="Cui Y."/>
            <person name="Wang N."/>
            <person name="Chen C."/>
            <person name="Wu H."/>
            <person name="Zhao Y."/>
            <person name="Zhang J."/>
            <person name="Li Y."/>
            <person name="Zhou W."/>
            <person name="Zhang B."/>
            <person name="Hu W."/>
            <person name="Eijk M."/>
            <person name="Tang J."/>
            <person name="Witsenboer H."/>
            <person name="Zhao S."/>
            <person name="Li Z."/>
            <person name="Zhang A."/>
            <person name="Wang D."/>
            <person name="Liang C."/>
        </authorList>
    </citation>
    <scope>NUCLEOTIDE SEQUENCE [LARGE SCALE GENOMIC DNA]</scope>
    <source>
        <strain evidence="15">cv. G1812</strain>
    </source>
</reference>
<dbReference type="PANTHER" id="PTHR45707">
    <property type="entry name" value="C2 CALCIUM/LIPID-BINDING PLANT PHOSPHORIBOSYLTRANSFERASE FAMILY PROTEIN"/>
    <property type="match status" value="1"/>
</dbReference>
<dbReference type="PANTHER" id="PTHR45707:SF46">
    <property type="entry name" value="PROTEIN KINASE DOMAIN-CONTAINING PROTEIN"/>
    <property type="match status" value="1"/>
</dbReference>
<gene>
    <name evidence="15" type="primary">LOC125535070</name>
</gene>
<dbReference type="EnsemblPlants" id="TuG1812G0200000256.01.T01">
    <property type="protein sequence ID" value="TuG1812G0200000256.01.T01"/>
    <property type="gene ID" value="TuG1812G0200000256.01"/>
</dbReference>
<dbReference type="Pfam" id="PF00931">
    <property type="entry name" value="NB-ARC"/>
    <property type="match status" value="1"/>
</dbReference>
<dbReference type="PROSITE" id="PS50202">
    <property type="entry name" value="MSP"/>
    <property type="match status" value="1"/>
</dbReference>
<evidence type="ECO:0000256" key="4">
    <source>
        <dbReference type="ARBA" id="ARBA00022737"/>
    </source>
</evidence>
<dbReference type="InterPro" id="IPR002182">
    <property type="entry name" value="NB-ARC"/>
</dbReference>
<accession>A0A8R7TBS0</accession>
<evidence type="ECO:0000256" key="8">
    <source>
        <dbReference type="ARBA" id="ARBA00022840"/>
    </source>
</evidence>
<evidence type="ECO:0008006" key="17">
    <source>
        <dbReference type="Google" id="ProtNLM"/>
    </source>
</evidence>
<evidence type="ECO:0000313" key="15">
    <source>
        <dbReference type="EnsemblPlants" id="TuG1812G0200000256.01.T01"/>
    </source>
</evidence>
<keyword evidence="4" id="KW-0677">Repeat</keyword>
<dbReference type="Pfam" id="PF23598">
    <property type="entry name" value="LRR_14"/>
    <property type="match status" value="2"/>
</dbReference>
<dbReference type="Gene3D" id="1.10.10.10">
    <property type="entry name" value="Winged helix-like DNA-binding domain superfamily/Winged helix DNA-binding domain"/>
    <property type="match status" value="1"/>
</dbReference>
<dbReference type="GO" id="GO:0005886">
    <property type="term" value="C:plasma membrane"/>
    <property type="evidence" value="ECO:0007669"/>
    <property type="project" value="UniProtKB-SubCell"/>
</dbReference>
<dbReference type="InterPro" id="IPR013783">
    <property type="entry name" value="Ig-like_fold"/>
</dbReference>
<protein>
    <recommendedName>
        <fullName evidence="17">Protein kinase domain-containing protein</fullName>
    </recommendedName>
</protein>
<keyword evidence="8 11" id="KW-0067">ATP-binding</keyword>
<evidence type="ECO:0000259" key="13">
    <source>
        <dbReference type="PROSITE" id="PS50011"/>
    </source>
</evidence>
<dbReference type="InterPro" id="IPR027417">
    <property type="entry name" value="P-loop_NTPase"/>
</dbReference>
<proteinExistence type="predicted"/>
<keyword evidence="7" id="KW-0611">Plant defense</keyword>
<dbReference type="GO" id="GO:0004672">
    <property type="term" value="F:protein kinase activity"/>
    <property type="evidence" value="ECO:0007669"/>
    <property type="project" value="InterPro"/>
</dbReference>
<dbReference type="Gene3D" id="3.30.200.20">
    <property type="entry name" value="Phosphorylase Kinase, domain 1"/>
    <property type="match status" value="1"/>
</dbReference>
<evidence type="ECO:0000313" key="16">
    <source>
        <dbReference type="Proteomes" id="UP000015106"/>
    </source>
</evidence>
<dbReference type="InterPro" id="IPR042197">
    <property type="entry name" value="Apaf_helical"/>
</dbReference>
<organism evidence="15 16">
    <name type="scientific">Triticum urartu</name>
    <name type="common">Red wild einkorn</name>
    <name type="synonym">Crithodium urartu</name>
    <dbReference type="NCBI Taxonomy" id="4572"/>
    <lineage>
        <taxon>Eukaryota</taxon>
        <taxon>Viridiplantae</taxon>
        <taxon>Streptophyta</taxon>
        <taxon>Embryophyta</taxon>
        <taxon>Tracheophyta</taxon>
        <taxon>Spermatophyta</taxon>
        <taxon>Magnoliopsida</taxon>
        <taxon>Liliopsida</taxon>
        <taxon>Poales</taxon>
        <taxon>Poaceae</taxon>
        <taxon>BOP clade</taxon>
        <taxon>Pooideae</taxon>
        <taxon>Triticodae</taxon>
        <taxon>Triticeae</taxon>
        <taxon>Triticinae</taxon>
        <taxon>Triticum</taxon>
    </lineage>
</organism>
<dbReference type="FunFam" id="1.10.10.10:FF:000322">
    <property type="entry name" value="Probable disease resistance protein At1g63360"/>
    <property type="match status" value="1"/>
</dbReference>
<dbReference type="InterPro" id="IPR017441">
    <property type="entry name" value="Protein_kinase_ATP_BS"/>
</dbReference>
<dbReference type="InterPro" id="IPR036388">
    <property type="entry name" value="WH-like_DNA-bd_sf"/>
</dbReference>
<dbReference type="InterPro" id="IPR032675">
    <property type="entry name" value="LRR_dom_sf"/>
</dbReference>
<feature type="domain" description="Protein kinase" evidence="13">
    <location>
        <begin position="1011"/>
        <end position="1293"/>
    </location>
</feature>
<dbReference type="Gene3D" id="1.10.510.10">
    <property type="entry name" value="Transferase(Phosphotransferase) domain 1"/>
    <property type="match status" value="1"/>
</dbReference>
<evidence type="ECO:0000256" key="11">
    <source>
        <dbReference type="PROSITE-ProRule" id="PRU10141"/>
    </source>
</evidence>
<dbReference type="GO" id="GO:0009626">
    <property type="term" value="P:plant-type hypersensitive response"/>
    <property type="evidence" value="ECO:0007669"/>
    <property type="project" value="UniProtKB-ARBA"/>
</dbReference>
<feature type="region of interest" description="Disordered" evidence="12">
    <location>
        <begin position="814"/>
        <end position="849"/>
    </location>
</feature>
<feature type="domain" description="MSP" evidence="14">
    <location>
        <begin position="1322"/>
        <end position="1437"/>
    </location>
</feature>
<dbReference type="Proteomes" id="UP000015106">
    <property type="component" value="Chromosome 2"/>
</dbReference>
<dbReference type="InterPro" id="IPR008271">
    <property type="entry name" value="Ser/Thr_kinase_AS"/>
</dbReference>
<reference evidence="15" key="3">
    <citation type="submission" date="2022-06" db="UniProtKB">
        <authorList>
            <consortium name="EnsemblPlants"/>
        </authorList>
    </citation>
    <scope>IDENTIFICATION</scope>
</reference>
<name>A0A8R7TBS0_TRIUA</name>
<keyword evidence="10" id="KW-0472">Membrane</keyword>
<evidence type="ECO:0000256" key="1">
    <source>
        <dbReference type="ARBA" id="ARBA00004162"/>
    </source>
</evidence>
<keyword evidence="16" id="KW-1185">Reference proteome</keyword>
<dbReference type="Gramene" id="TuG1812G0200000256.01.T01">
    <property type="protein sequence ID" value="TuG1812G0200000256.01.T01"/>
    <property type="gene ID" value="TuG1812G0200000256.01"/>
</dbReference>
<reference evidence="16" key="1">
    <citation type="journal article" date="2013" name="Nature">
        <title>Draft genome of the wheat A-genome progenitor Triticum urartu.</title>
        <authorList>
            <person name="Ling H.Q."/>
            <person name="Zhao S."/>
            <person name="Liu D."/>
            <person name="Wang J."/>
            <person name="Sun H."/>
            <person name="Zhang C."/>
            <person name="Fan H."/>
            <person name="Li D."/>
            <person name="Dong L."/>
            <person name="Tao Y."/>
            <person name="Gao C."/>
            <person name="Wu H."/>
            <person name="Li Y."/>
            <person name="Cui Y."/>
            <person name="Guo X."/>
            <person name="Zheng S."/>
            <person name="Wang B."/>
            <person name="Yu K."/>
            <person name="Liang Q."/>
            <person name="Yang W."/>
            <person name="Lou X."/>
            <person name="Chen J."/>
            <person name="Feng M."/>
            <person name="Jian J."/>
            <person name="Zhang X."/>
            <person name="Luo G."/>
            <person name="Jiang Y."/>
            <person name="Liu J."/>
            <person name="Wang Z."/>
            <person name="Sha Y."/>
            <person name="Zhang B."/>
            <person name="Wu H."/>
            <person name="Tang D."/>
            <person name="Shen Q."/>
            <person name="Xue P."/>
            <person name="Zou S."/>
            <person name="Wang X."/>
            <person name="Liu X."/>
            <person name="Wang F."/>
            <person name="Yang Y."/>
            <person name="An X."/>
            <person name="Dong Z."/>
            <person name="Zhang K."/>
            <person name="Zhang X."/>
            <person name="Luo M.C."/>
            <person name="Dvorak J."/>
            <person name="Tong Y."/>
            <person name="Wang J."/>
            <person name="Yang H."/>
            <person name="Li Z."/>
            <person name="Wang D."/>
            <person name="Zhang A."/>
            <person name="Wang J."/>
        </authorList>
    </citation>
    <scope>NUCLEOTIDE SEQUENCE</scope>
    <source>
        <strain evidence="16">cv. G1812</strain>
    </source>
</reference>
<keyword evidence="3" id="KW-0812">Transmembrane</keyword>
<dbReference type="SUPFAM" id="SSF52058">
    <property type="entry name" value="L domain-like"/>
    <property type="match status" value="1"/>
</dbReference>
<comment type="subcellular location">
    <subcellularLocation>
        <location evidence="1">Cell membrane</location>
        <topology evidence="1">Single-pass membrane protein</topology>
    </subcellularLocation>
</comment>
<dbReference type="InterPro" id="IPR055414">
    <property type="entry name" value="LRR_R13L4/SHOC2-like"/>
</dbReference>
<evidence type="ECO:0000256" key="10">
    <source>
        <dbReference type="ARBA" id="ARBA00023136"/>
    </source>
</evidence>
<keyword evidence="2" id="KW-0808">Transferase</keyword>
<sequence>MDLLPPISASMGALGSLPGKLDALKDSELMDEIRKLVSRLLKLSKPQDPRHAARIWMNEARELSYEMVNCVDADADWIDKMSRIFKPRVKEANGRYDRYKLESVRSRAAVLAIPMVVGDGGRKPDLLVGLHANGGAFETLRKNLIDRDEQLKVLSVVGVGGIGKTTVAKELWREHKPGHHFRCRAFVRTAKKPDMRRILRSILAQVRPDQPPDANEVHELIHDINEHLKHKRYFIIIDDLWDTSVWDVAARAFPKGNDGSRIITTTEIEDVALACCSYQSKYMLKMEHLSESHSKELFTSAVFGSGEQHSRQVDEVSDEIIRRCAGLPQAIISISSVLASHGEANTVENWEQIQKSFLTNTTSDEILKEVLIFCYNRLPSCVQTCLLHLSVYPENYVILKEDITKQWVAEGLISAPAEKGKMEIAGSYFDMLVSMGMIQHIDVDYGNDVVYYAVHHMVHDIITSKSREENFVTVIDYSQRAVRFSNMVSRLSLQFGSATYATTPARIGLSQMRSLAYTGLMSCLPSISEFKLLRVLILHIWADQPSTGVDLECISGLLLLRYLQATCNSTVHLPEQMQRLKHLETLEINAKVAAIPSDIVHLRNLLHLRLGGGTELPDVTGVLTNDTLNPPSAATLLDDWSSSPDSLNTMELLPPICRIPKWIGQLTNLCILKVVVRELLRNDIGNMKGLPSLTLLSLHVQGGTTELIGFASGAFSALVYFEFRCGELRLMFQEGAMPNLQRIKLGFNVRRGKQYVPLLSGIENLSNVQEISWIIGAAPGADEHDFQAAKSAFMKAVSKLCSKVSVKRADMVEEECDPAEKQREEDASSSVKSEQPAIPKQESEEDIKQNAGGSLLSGIENLSSVQEISGITGVATGAEEHDIQAAESAFMKSVSEKRSKVSIKRASMLEQGYGPAQKQHVIREKDASSSIKSEQPVIPKQESGGNYQFIQRRRNTKETANMVQGLSGNRELRGGAVGEANKEEERQNSLWKGYISMNFKLHEIEDITNNFADYRKVGSGGYGDVYRATYQGEEIAVKKLHQLQGLDDKQFHSEFLDLHKVRHQNVVRLIGYCYETRSRQVNHNGELVFVKIMERVLCFEYMQGGSLDKHITEESCELDWPICYKIIRGTCEGLNYLHSAQEKPIFHLDIKPANILLDKSMTPKIADLGLSKLVFSTLAHKREIVNGTHGYMPPEYVERGFVSKKFDVFSLGVVIIKMMAGNMGYFCRAEKSPKDFIEHVTENWTRRLQEKPGYSSHEIDILRVSTTVEIALRCVARDRNERPSIRDIVHELAELEAKIEKMSLASDLPKDLTFQRSCNTNIMSVDPPTVLRFLFELRKEASCCLQLTNKTGGFIAFNILIDENKYSVRPSQGTIPPFYSRHVGVTLRAQEAAPPYMRCGDLLLVQSTGVSQDLVIDYEELFKTAMVNEVKLRIAYVTLDQ</sequence>
<evidence type="ECO:0000256" key="6">
    <source>
        <dbReference type="ARBA" id="ARBA00022777"/>
    </source>
</evidence>
<dbReference type="Gene3D" id="2.60.40.10">
    <property type="entry name" value="Immunoglobulins"/>
    <property type="match status" value="1"/>
</dbReference>
<dbReference type="Gene3D" id="3.80.10.10">
    <property type="entry name" value="Ribonuclease Inhibitor"/>
    <property type="match status" value="1"/>
</dbReference>
<evidence type="ECO:0000256" key="7">
    <source>
        <dbReference type="ARBA" id="ARBA00022821"/>
    </source>
</evidence>
<dbReference type="InterPro" id="IPR000535">
    <property type="entry name" value="MSP_dom"/>
</dbReference>
<dbReference type="Gene3D" id="1.10.8.430">
    <property type="entry name" value="Helical domain of apoptotic protease-activating factors"/>
    <property type="match status" value="1"/>
</dbReference>
<dbReference type="Pfam" id="PF00069">
    <property type="entry name" value="Pkinase"/>
    <property type="match status" value="1"/>
</dbReference>
<dbReference type="InterPro" id="IPR058922">
    <property type="entry name" value="WHD_DRP"/>
</dbReference>
<keyword evidence="6" id="KW-0418">Kinase</keyword>
<dbReference type="InterPro" id="IPR011009">
    <property type="entry name" value="Kinase-like_dom_sf"/>
</dbReference>
<evidence type="ECO:0000256" key="9">
    <source>
        <dbReference type="ARBA" id="ARBA00022989"/>
    </source>
</evidence>
<feature type="binding site" evidence="11">
    <location>
        <position position="1039"/>
    </location>
    <ligand>
        <name>ATP</name>
        <dbReference type="ChEBI" id="CHEBI:30616"/>
    </ligand>
</feature>
<dbReference type="SUPFAM" id="SSF56112">
    <property type="entry name" value="Protein kinase-like (PK-like)"/>
    <property type="match status" value="1"/>
</dbReference>
<dbReference type="PRINTS" id="PR00364">
    <property type="entry name" value="DISEASERSIST"/>
</dbReference>
<evidence type="ECO:0000259" key="14">
    <source>
        <dbReference type="PROSITE" id="PS50202"/>
    </source>
</evidence>
<keyword evidence="9" id="KW-1133">Transmembrane helix</keyword>
<dbReference type="GO" id="GO:0005524">
    <property type="term" value="F:ATP binding"/>
    <property type="evidence" value="ECO:0007669"/>
    <property type="project" value="UniProtKB-UniRule"/>
</dbReference>
<dbReference type="PROSITE" id="PS00108">
    <property type="entry name" value="PROTEIN_KINASE_ST"/>
    <property type="match status" value="1"/>
</dbReference>
<dbReference type="PROSITE" id="PS50011">
    <property type="entry name" value="PROTEIN_KINASE_DOM"/>
    <property type="match status" value="1"/>
</dbReference>
<evidence type="ECO:0000256" key="12">
    <source>
        <dbReference type="SAM" id="MobiDB-lite"/>
    </source>
</evidence>
<dbReference type="SUPFAM" id="SSF49354">
    <property type="entry name" value="PapD-like"/>
    <property type="match status" value="1"/>
</dbReference>
<dbReference type="GO" id="GO:0042742">
    <property type="term" value="P:defense response to bacterium"/>
    <property type="evidence" value="ECO:0007669"/>
    <property type="project" value="UniProtKB-ARBA"/>
</dbReference>
<evidence type="ECO:0000256" key="2">
    <source>
        <dbReference type="ARBA" id="ARBA00022679"/>
    </source>
</evidence>
<evidence type="ECO:0000256" key="5">
    <source>
        <dbReference type="ARBA" id="ARBA00022741"/>
    </source>
</evidence>
<dbReference type="GO" id="GO:0043531">
    <property type="term" value="F:ADP binding"/>
    <property type="evidence" value="ECO:0007669"/>
    <property type="project" value="InterPro"/>
</dbReference>
<dbReference type="Pfam" id="PF00635">
    <property type="entry name" value="Motile_Sperm"/>
    <property type="match status" value="1"/>
</dbReference>